<sequence>MYSLKREEDIFRLAAVLYKDGNYEVKKENTIKKIIKAIFLEYENVSKTISEIIKAIDENYFLPFSEEEIKKILNESSETFQMEDMHLEVPKYNLIENVYIKLKDKIKKNDLKYYVDKYLKSINSKNMEEDRAKIFQFLYSIFTKNLENYNLFLHSNVHSFSDILKEYSISDIDINLINNFFKYNAVEKDKIIFDIISLSLEYCLLASPKELSQKQISNKIFFLDSNVLYRAIGLNGEERKELTLQFIKRCIDYEINLKILSVTEEEFKGSIKHRINRLFKIHNHNSPEEIFKKYSSDGIYLYYYNWKKNRTNINMREFESFIFSKYEELKENNKITVEYKNNVKFEENNEMQKMKDSIFNFKRISDFSSGEYIAKNDTQIILSLLKIRKEKNDINKGILNMNNFLISTDQQLRDWSLEYGFINPIILLPSEWMTIMFRFLGRTSNDYKSFVSFLNLKNKEQNIYSPEIIDIILSGISEITQDLKEQKYYAEQIIEHDIFEIIHPKNPCTINSDELFTKVANYVKDSMDSKITDKNIEIDKLNKENNKIREELKLKNVRDDIKKWSNLGYFTFPIVIILFLYMIQHFFWLEKSWNIYSFIWNYVSILNDGAKNIFYYLDILITGGLLYKVYLFSYDRLCKSSKVYQNKLRETYKKYEI</sequence>
<reference evidence="3 4" key="1">
    <citation type="submission" date="2017-06" db="EMBL/GenBank/DDBJ databases">
        <title>Draft genome sequence of Fusobacterium nucleatum subsp. animalis KCOM 1280 (=ChDC F318).</title>
        <authorList>
            <person name="Kook J.-K."/>
            <person name="Park S.-N."/>
            <person name="Lim Y.K."/>
            <person name="Roh H."/>
        </authorList>
    </citation>
    <scope>NUCLEOTIDE SEQUENCE [LARGE SCALE GENOMIC DNA]</scope>
    <source>
        <strain evidence="4">KCOM 1280 ( ChDC F318)</strain>
    </source>
</reference>
<proteinExistence type="predicted"/>
<gene>
    <name evidence="3" type="ORF">RN90_00780</name>
</gene>
<dbReference type="RefSeq" id="WP_158411170.1">
    <property type="nucleotide sequence ID" value="NZ_CP077150.1"/>
</dbReference>
<evidence type="ECO:0000256" key="2">
    <source>
        <dbReference type="SAM" id="Phobius"/>
    </source>
</evidence>
<evidence type="ECO:0000313" key="4">
    <source>
        <dbReference type="Proteomes" id="UP000226179"/>
    </source>
</evidence>
<feature type="transmembrane region" description="Helical" evidence="2">
    <location>
        <begin position="421"/>
        <end position="440"/>
    </location>
</feature>
<evidence type="ECO:0000313" key="3">
    <source>
        <dbReference type="EMBL" id="PGH24104.1"/>
    </source>
</evidence>
<keyword evidence="1" id="KW-0175">Coiled coil</keyword>
<keyword evidence="2" id="KW-1133">Transmembrane helix</keyword>
<dbReference type="AlphaFoldDB" id="A0A2B7YJ40"/>
<keyword evidence="2" id="KW-0472">Membrane</keyword>
<name>A0A2B7YJ40_9FUSO</name>
<comment type="caution">
    <text evidence="3">The sequence shown here is derived from an EMBL/GenBank/DDBJ whole genome shotgun (WGS) entry which is preliminary data.</text>
</comment>
<organism evidence="3 4">
    <name type="scientific">Fusobacterium animalis</name>
    <dbReference type="NCBI Taxonomy" id="76859"/>
    <lineage>
        <taxon>Bacteria</taxon>
        <taxon>Fusobacteriati</taxon>
        <taxon>Fusobacteriota</taxon>
        <taxon>Fusobacteriia</taxon>
        <taxon>Fusobacteriales</taxon>
        <taxon>Fusobacteriaceae</taxon>
        <taxon>Fusobacterium</taxon>
    </lineage>
</organism>
<feature type="coiled-coil region" evidence="1">
    <location>
        <begin position="524"/>
        <end position="558"/>
    </location>
</feature>
<feature type="transmembrane region" description="Helical" evidence="2">
    <location>
        <begin position="567"/>
        <end position="588"/>
    </location>
</feature>
<dbReference type="Proteomes" id="UP000226179">
    <property type="component" value="Unassembled WGS sequence"/>
</dbReference>
<accession>A0A2B7YJ40</accession>
<protein>
    <recommendedName>
        <fullName evidence="5">PIN like domain-containing protein</fullName>
    </recommendedName>
</protein>
<feature type="transmembrane region" description="Helical" evidence="2">
    <location>
        <begin position="613"/>
        <end position="632"/>
    </location>
</feature>
<dbReference type="EMBL" id="NJGJ01000001">
    <property type="protein sequence ID" value="PGH24104.1"/>
    <property type="molecule type" value="Genomic_DNA"/>
</dbReference>
<evidence type="ECO:0000256" key="1">
    <source>
        <dbReference type="SAM" id="Coils"/>
    </source>
</evidence>
<keyword evidence="2" id="KW-0812">Transmembrane</keyword>
<evidence type="ECO:0008006" key="5">
    <source>
        <dbReference type="Google" id="ProtNLM"/>
    </source>
</evidence>